<evidence type="ECO:0000313" key="1">
    <source>
        <dbReference type="EMBL" id="MFI0573748.1"/>
    </source>
</evidence>
<dbReference type="RefSeq" id="WP_161381858.1">
    <property type="nucleotide sequence ID" value="NZ_JBIQWK010000005.1"/>
</dbReference>
<evidence type="ECO:0000313" key="2">
    <source>
        <dbReference type="Proteomes" id="UP001610810"/>
    </source>
</evidence>
<keyword evidence="2" id="KW-1185">Reference proteome</keyword>
<accession>A0ABW7S2Z6</accession>
<dbReference type="EMBL" id="JBIQWK010000005">
    <property type="protein sequence ID" value="MFI0573748.1"/>
    <property type="molecule type" value="Genomic_DNA"/>
</dbReference>
<dbReference type="Proteomes" id="UP001610810">
    <property type="component" value="Unassembled WGS sequence"/>
</dbReference>
<proteinExistence type="predicted"/>
<name>A0ABW7S2Z6_STRTE</name>
<evidence type="ECO:0008006" key="3">
    <source>
        <dbReference type="Google" id="ProtNLM"/>
    </source>
</evidence>
<gene>
    <name evidence="1" type="ORF">ACH3YB_19195</name>
</gene>
<reference evidence="1 2" key="1">
    <citation type="submission" date="2024-10" db="EMBL/GenBank/DDBJ databases">
        <authorList>
            <person name="Wannawong T."/>
            <person name="Kuncharoen N."/>
            <person name="Mhuantong W."/>
        </authorList>
    </citation>
    <scope>NUCLEOTIDE SEQUENCE [LARGE SCALE GENOMIC DNA]</scope>
    <source>
        <strain evidence="1 2">CALK1-4</strain>
    </source>
</reference>
<organism evidence="1 2">
    <name type="scientific">Streptomyces tendae</name>
    <dbReference type="NCBI Taxonomy" id="1932"/>
    <lineage>
        <taxon>Bacteria</taxon>
        <taxon>Bacillati</taxon>
        <taxon>Actinomycetota</taxon>
        <taxon>Actinomycetes</taxon>
        <taxon>Kitasatosporales</taxon>
        <taxon>Streptomycetaceae</taxon>
        <taxon>Streptomyces</taxon>
    </lineage>
</organism>
<protein>
    <recommendedName>
        <fullName evidence="3">DUF320 domain-containing protein</fullName>
    </recommendedName>
</protein>
<comment type="caution">
    <text evidence="1">The sequence shown here is derived from an EMBL/GenBank/DDBJ whole genome shotgun (WGS) entry which is preliminary data.</text>
</comment>
<sequence>MGTFSFWKGGHIGSDNLHDAGTGDDNVVSDAIAFVPFASADPGTCAVNDSGA</sequence>